<dbReference type="EnsemblMetazoa" id="Aqu2.1.04242_001">
    <property type="protein sequence ID" value="Aqu2.1.04242_001"/>
    <property type="gene ID" value="Aqu2.1.04242"/>
</dbReference>
<sequence>MGDCNVANLKTKRRYEFSISERSKDTRLSSYFLIFITDWGWRMADGGWGMSDE</sequence>
<reference evidence="1" key="1">
    <citation type="submission" date="2017-05" db="UniProtKB">
        <authorList>
            <consortium name="EnsemblMetazoa"/>
        </authorList>
    </citation>
    <scope>IDENTIFICATION</scope>
</reference>
<dbReference type="AlphaFoldDB" id="A0A1X7SQC3"/>
<protein>
    <submittedName>
        <fullName evidence="1">Uncharacterized protein</fullName>
    </submittedName>
</protein>
<evidence type="ECO:0000313" key="1">
    <source>
        <dbReference type="EnsemblMetazoa" id="Aqu2.1.04242_001"/>
    </source>
</evidence>
<proteinExistence type="predicted"/>
<accession>A0A1X7SQC3</accession>
<dbReference type="InParanoid" id="A0A1X7SQC3"/>
<name>A0A1X7SQC3_AMPQE</name>
<organism evidence="1">
    <name type="scientific">Amphimedon queenslandica</name>
    <name type="common">Sponge</name>
    <dbReference type="NCBI Taxonomy" id="400682"/>
    <lineage>
        <taxon>Eukaryota</taxon>
        <taxon>Metazoa</taxon>
        <taxon>Porifera</taxon>
        <taxon>Demospongiae</taxon>
        <taxon>Heteroscleromorpha</taxon>
        <taxon>Haplosclerida</taxon>
        <taxon>Niphatidae</taxon>
        <taxon>Amphimedon</taxon>
    </lineage>
</organism>